<proteinExistence type="predicted"/>
<comment type="caution">
    <text evidence="9">The sequence shown here is derived from an EMBL/GenBank/DDBJ whole genome shotgun (WGS) entry which is preliminary data.</text>
</comment>
<dbReference type="PROSITE" id="PS51215">
    <property type="entry name" value="AWS"/>
    <property type="match status" value="1"/>
</dbReference>
<sequence length="163" mass="18794">MALSPDSTSFDQLQALRNVQLIERNEYPLKHLAQEKVRRRARAEDEDDDDGALCFCSLPDAMEREEAAHKGEELRRCDDVSCLNFATYVECSPSCGAGQYCRNQRLQHPEQYPHLEPFKTEFKGYGVRTTQEIAQLSIVGEYVGEIIDQKELARRQFYEICEP</sequence>
<dbReference type="GO" id="GO:0032259">
    <property type="term" value="P:methylation"/>
    <property type="evidence" value="ECO:0007669"/>
    <property type="project" value="UniProtKB-KW"/>
</dbReference>
<dbReference type="Pfam" id="PF17907">
    <property type="entry name" value="AWS"/>
    <property type="match status" value="1"/>
</dbReference>
<dbReference type="GO" id="GO:0005634">
    <property type="term" value="C:nucleus"/>
    <property type="evidence" value="ECO:0007669"/>
    <property type="project" value="UniProtKB-SubCell"/>
</dbReference>
<comment type="subcellular location">
    <subcellularLocation>
        <location evidence="2">Chromosome</location>
    </subcellularLocation>
    <subcellularLocation>
        <location evidence="1">Nucleus</location>
    </subcellularLocation>
</comment>
<dbReference type="EMBL" id="NCKW01002072">
    <property type="protein sequence ID" value="POM78267.1"/>
    <property type="molecule type" value="Genomic_DNA"/>
</dbReference>
<dbReference type="AlphaFoldDB" id="A0A2P4YKC2"/>
<dbReference type="InterPro" id="IPR050777">
    <property type="entry name" value="SET2_Histone-Lys_MeTrsfase"/>
</dbReference>
<reference evidence="9 10" key="1">
    <citation type="journal article" date="2017" name="Genome Biol. Evol.">
        <title>Phytophthora megakarya and P. palmivora, closely related causal agents of cacao black pod rot, underwent increases in genome sizes and gene numbers by different mechanisms.</title>
        <authorList>
            <person name="Ali S.S."/>
            <person name="Shao J."/>
            <person name="Lary D.J."/>
            <person name="Kronmiller B."/>
            <person name="Shen D."/>
            <person name="Strem M.D."/>
            <person name="Amoako-Attah I."/>
            <person name="Akrofi A.Y."/>
            <person name="Begoude B.A."/>
            <person name="Ten Hoopen G.M."/>
            <person name="Coulibaly K."/>
            <person name="Kebe B.I."/>
            <person name="Melnick R.L."/>
            <person name="Guiltinan M.J."/>
            <person name="Tyler B.M."/>
            <person name="Meinhardt L.W."/>
            <person name="Bailey B.A."/>
        </authorList>
    </citation>
    <scope>NUCLEOTIDE SEQUENCE [LARGE SCALE GENOMIC DNA]</scope>
    <source>
        <strain evidence="10">sbr112.9</strain>
    </source>
</reference>
<keyword evidence="5" id="KW-0808">Transferase</keyword>
<dbReference type="Proteomes" id="UP000237271">
    <property type="component" value="Unassembled WGS sequence"/>
</dbReference>
<evidence type="ECO:0000256" key="6">
    <source>
        <dbReference type="ARBA" id="ARBA00022691"/>
    </source>
</evidence>
<dbReference type="InterPro" id="IPR006560">
    <property type="entry name" value="AWS_dom"/>
</dbReference>
<evidence type="ECO:0000256" key="5">
    <source>
        <dbReference type="ARBA" id="ARBA00022679"/>
    </source>
</evidence>
<keyword evidence="6" id="KW-0949">S-adenosyl-L-methionine</keyword>
<dbReference type="GO" id="GO:0042054">
    <property type="term" value="F:histone methyltransferase activity"/>
    <property type="evidence" value="ECO:0007669"/>
    <property type="project" value="InterPro"/>
</dbReference>
<evidence type="ECO:0000256" key="7">
    <source>
        <dbReference type="ARBA" id="ARBA00023242"/>
    </source>
</evidence>
<dbReference type="SMART" id="SM00570">
    <property type="entry name" value="AWS"/>
    <property type="match status" value="1"/>
</dbReference>
<keyword evidence="10" id="KW-1185">Reference proteome</keyword>
<evidence type="ECO:0000256" key="4">
    <source>
        <dbReference type="ARBA" id="ARBA00022603"/>
    </source>
</evidence>
<keyword evidence="3" id="KW-0158">Chromosome</keyword>
<evidence type="ECO:0000313" key="9">
    <source>
        <dbReference type="EMBL" id="POM78267.1"/>
    </source>
</evidence>
<dbReference type="PANTHER" id="PTHR22884">
    <property type="entry name" value="SET DOMAIN PROTEINS"/>
    <property type="match status" value="1"/>
</dbReference>
<evidence type="ECO:0000256" key="1">
    <source>
        <dbReference type="ARBA" id="ARBA00004123"/>
    </source>
</evidence>
<accession>A0A2P4YKC2</accession>
<organism evidence="9 10">
    <name type="scientific">Phytophthora palmivora</name>
    <dbReference type="NCBI Taxonomy" id="4796"/>
    <lineage>
        <taxon>Eukaryota</taxon>
        <taxon>Sar</taxon>
        <taxon>Stramenopiles</taxon>
        <taxon>Oomycota</taxon>
        <taxon>Peronosporomycetes</taxon>
        <taxon>Peronosporales</taxon>
        <taxon>Peronosporaceae</taxon>
        <taxon>Phytophthora</taxon>
    </lineage>
</organism>
<keyword evidence="7" id="KW-0539">Nucleus</keyword>
<keyword evidence="4" id="KW-0489">Methyltransferase</keyword>
<evidence type="ECO:0000259" key="8">
    <source>
        <dbReference type="PROSITE" id="PS51215"/>
    </source>
</evidence>
<dbReference type="SUPFAM" id="SSF82199">
    <property type="entry name" value="SET domain"/>
    <property type="match status" value="1"/>
</dbReference>
<dbReference type="GO" id="GO:0005694">
    <property type="term" value="C:chromosome"/>
    <property type="evidence" value="ECO:0007669"/>
    <property type="project" value="UniProtKB-SubCell"/>
</dbReference>
<dbReference type="InterPro" id="IPR046341">
    <property type="entry name" value="SET_dom_sf"/>
</dbReference>
<protein>
    <submittedName>
        <fullName evidence="9">Histone-lysine N-methyltransferase</fullName>
    </submittedName>
</protein>
<name>A0A2P4YKC2_9STRA</name>
<evidence type="ECO:0000313" key="10">
    <source>
        <dbReference type="Proteomes" id="UP000237271"/>
    </source>
</evidence>
<feature type="domain" description="AWS" evidence="8">
    <location>
        <begin position="49"/>
        <end position="110"/>
    </location>
</feature>
<evidence type="ECO:0000256" key="2">
    <source>
        <dbReference type="ARBA" id="ARBA00004286"/>
    </source>
</evidence>
<evidence type="ECO:0000256" key="3">
    <source>
        <dbReference type="ARBA" id="ARBA00022454"/>
    </source>
</evidence>
<dbReference type="Gene3D" id="2.170.270.10">
    <property type="entry name" value="SET domain"/>
    <property type="match status" value="1"/>
</dbReference>
<dbReference type="OrthoDB" id="422362at2759"/>
<gene>
    <name evidence="9" type="ORF">PHPALM_4221</name>
</gene>